<comment type="caution">
    <text evidence="8">The sequence shown here is derived from an EMBL/GenBank/DDBJ whole genome shotgun (WGS) entry which is preliminary data.</text>
</comment>
<gene>
    <name evidence="8" type="ORF">ACFOD4_20255</name>
</gene>
<evidence type="ECO:0000256" key="1">
    <source>
        <dbReference type="ARBA" id="ARBA00005230"/>
    </source>
</evidence>
<dbReference type="InterPro" id="IPR002712">
    <property type="entry name" value="CcdB"/>
</dbReference>
<keyword evidence="3" id="KW-0678">Repressor</keyword>
<evidence type="ECO:0000256" key="7">
    <source>
        <dbReference type="ARBA" id="ARBA00033135"/>
    </source>
</evidence>
<dbReference type="RefSeq" id="WP_379599418.1">
    <property type="nucleotide sequence ID" value="NZ_JBHRTN010000026.1"/>
</dbReference>
<evidence type="ECO:0000256" key="6">
    <source>
        <dbReference type="ARBA" id="ARBA00029628"/>
    </source>
</evidence>
<dbReference type="Proteomes" id="UP001595593">
    <property type="component" value="Unassembled WGS sequence"/>
</dbReference>
<dbReference type="Pfam" id="PF01845">
    <property type="entry name" value="CcdB"/>
    <property type="match status" value="1"/>
</dbReference>
<evidence type="ECO:0000256" key="4">
    <source>
        <dbReference type="ARBA" id="ARBA00023015"/>
    </source>
</evidence>
<dbReference type="SUPFAM" id="SSF50118">
    <property type="entry name" value="Cell growth inhibitor/plasmid maintenance toxic component"/>
    <property type="match status" value="1"/>
</dbReference>
<evidence type="ECO:0000256" key="3">
    <source>
        <dbReference type="ARBA" id="ARBA00022491"/>
    </source>
</evidence>
<dbReference type="Gene3D" id="2.30.30.110">
    <property type="match status" value="1"/>
</dbReference>
<keyword evidence="5" id="KW-0804">Transcription</keyword>
<evidence type="ECO:0000256" key="5">
    <source>
        <dbReference type="ARBA" id="ARBA00023163"/>
    </source>
</evidence>
<protein>
    <recommendedName>
        <fullName evidence="2">Toxin CcdB</fullName>
    </recommendedName>
    <alternativeName>
        <fullName evidence="7">Cytotoxic protein CcdB</fullName>
    </alternativeName>
    <alternativeName>
        <fullName evidence="6">Protein LetD</fullName>
    </alternativeName>
</protein>
<name>A0ABV7G788_9PROT</name>
<organism evidence="8 9">
    <name type="scientific">Teichococcus globiformis</name>
    <dbReference type="NCBI Taxonomy" id="2307229"/>
    <lineage>
        <taxon>Bacteria</taxon>
        <taxon>Pseudomonadati</taxon>
        <taxon>Pseudomonadota</taxon>
        <taxon>Alphaproteobacteria</taxon>
        <taxon>Acetobacterales</taxon>
        <taxon>Roseomonadaceae</taxon>
        <taxon>Roseomonas</taxon>
    </lineage>
</organism>
<sequence length="100" mass="10682">MARLDFHPMPGGGAGYVLDVQAELLDHLATRVVVPLLPAQSAPAPISELNPVFEIGGERHVMLTQALAAIPLRELKRPAGSLAERHDAVTRALDTLLIGF</sequence>
<comment type="similarity">
    <text evidence="1">Belongs to the CcdB toxin family.</text>
</comment>
<dbReference type="InterPro" id="IPR011067">
    <property type="entry name" value="Plasmid_toxin/cell-grow_inhib"/>
</dbReference>
<reference evidence="9" key="1">
    <citation type="journal article" date="2019" name="Int. J. Syst. Evol. Microbiol.">
        <title>The Global Catalogue of Microorganisms (GCM) 10K type strain sequencing project: providing services to taxonomists for standard genome sequencing and annotation.</title>
        <authorList>
            <consortium name="The Broad Institute Genomics Platform"/>
            <consortium name="The Broad Institute Genome Sequencing Center for Infectious Disease"/>
            <person name="Wu L."/>
            <person name="Ma J."/>
        </authorList>
    </citation>
    <scope>NUCLEOTIDE SEQUENCE [LARGE SCALE GENOMIC DNA]</scope>
    <source>
        <strain evidence="9">KCTC 52094</strain>
    </source>
</reference>
<keyword evidence="9" id="KW-1185">Reference proteome</keyword>
<proteinExistence type="inferred from homology"/>
<keyword evidence="4" id="KW-0805">Transcription regulation</keyword>
<evidence type="ECO:0000313" key="8">
    <source>
        <dbReference type="EMBL" id="MFC3127403.1"/>
    </source>
</evidence>
<evidence type="ECO:0000256" key="2">
    <source>
        <dbReference type="ARBA" id="ARBA00015075"/>
    </source>
</evidence>
<dbReference type="EMBL" id="JBHRTN010000026">
    <property type="protein sequence ID" value="MFC3127403.1"/>
    <property type="molecule type" value="Genomic_DNA"/>
</dbReference>
<evidence type="ECO:0000313" key="9">
    <source>
        <dbReference type="Proteomes" id="UP001595593"/>
    </source>
</evidence>
<accession>A0ABV7G788</accession>